<evidence type="ECO:0000313" key="2">
    <source>
        <dbReference type="EMBL" id="GBP44416.1"/>
    </source>
</evidence>
<comment type="caution">
    <text evidence="2">The sequence shown here is derived from an EMBL/GenBank/DDBJ whole genome shotgun (WGS) entry which is preliminary data.</text>
</comment>
<sequence>MEREEERGGDIVREVKMRALRIPSPRGRRTPPAYGGRRAAVKPPSCGMGFIVQGIIAAIPLFLRFLTPWGTCSS</sequence>
<proteinExistence type="predicted"/>
<protein>
    <submittedName>
        <fullName evidence="2">Uncharacterized protein</fullName>
    </submittedName>
</protein>
<evidence type="ECO:0000256" key="1">
    <source>
        <dbReference type="SAM" id="Phobius"/>
    </source>
</evidence>
<reference evidence="2 3" key="1">
    <citation type="journal article" date="2019" name="Commun. Biol.">
        <title>The bagworm genome reveals a unique fibroin gene that provides high tensile strength.</title>
        <authorList>
            <person name="Kono N."/>
            <person name="Nakamura H."/>
            <person name="Ohtoshi R."/>
            <person name="Tomita M."/>
            <person name="Numata K."/>
            <person name="Arakawa K."/>
        </authorList>
    </citation>
    <scope>NUCLEOTIDE SEQUENCE [LARGE SCALE GENOMIC DNA]</scope>
</reference>
<keyword evidence="1" id="KW-1133">Transmembrane helix</keyword>
<accession>A0A4C1VYR7</accession>
<dbReference type="AlphaFoldDB" id="A0A4C1VYR7"/>
<name>A0A4C1VYR7_EUMVA</name>
<keyword evidence="1" id="KW-0812">Transmembrane</keyword>
<dbReference type="Proteomes" id="UP000299102">
    <property type="component" value="Unassembled WGS sequence"/>
</dbReference>
<dbReference type="EMBL" id="BGZK01000452">
    <property type="protein sequence ID" value="GBP44416.1"/>
    <property type="molecule type" value="Genomic_DNA"/>
</dbReference>
<keyword evidence="3" id="KW-1185">Reference proteome</keyword>
<evidence type="ECO:0000313" key="3">
    <source>
        <dbReference type="Proteomes" id="UP000299102"/>
    </source>
</evidence>
<keyword evidence="1" id="KW-0472">Membrane</keyword>
<feature type="transmembrane region" description="Helical" evidence="1">
    <location>
        <begin position="46"/>
        <end position="66"/>
    </location>
</feature>
<organism evidence="2 3">
    <name type="scientific">Eumeta variegata</name>
    <name type="common">Bagworm moth</name>
    <name type="synonym">Eumeta japonica</name>
    <dbReference type="NCBI Taxonomy" id="151549"/>
    <lineage>
        <taxon>Eukaryota</taxon>
        <taxon>Metazoa</taxon>
        <taxon>Ecdysozoa</taxon>
        <taxon>Arthropoda</taxon>
        <taxon>Hexapoda</taxon>
        <taxon>Insecta</taxon>
        <taxon>Pterygota</taxon>
        <taxon>Neoptera</taxon>
        <taxon>Endopterygota</taxon>
        <taxon>Lepidoptera</taxon>
        <taxon>Glossata</taxon>
        <taxon>Ditrysia</taxon>
        <taxon>Tineoidea</taxon>
        <taxon>Psychidae</taxon>
        <taxon>Oiketicinae</taxon>
        <taxon>Eumeta</taxon>
    </lineage>
</organism>
<gene>
    <name evidence="2" type="ORF">EVAR_81332_1</name>
</gene>